<reference evidence="3" key="1">
    <citation type="submission" date="2016-10" db="EMBL/GenBank/DDBJ databases">
        <authorList>
            <person name="Jeantristanb JTB J.-T."/>
            <person name="Ricardo R."/>
        </authorList>
    </citation>
    <scope>NUCLEOTIDE SEQUENCE [LARGE SCALE GENOMIC DNA]</scope>
</reference>
<gene>
    <name evidence="1" type="ORF">BZ3500_MVSOF-1268-A1-R1_CHR1-3G01816</name>
    <name evidence="2" type="ORF">BZ3500_MVSOF-1268-A1-R1_CHR4-2G06966</name>
</gene>
<reference evidence="1" key="2">
    <citation type="submission" date="2016-10" db="EMBL/GenBank/DDBJ databases">
        <authorList>
            <person name="Cai Z."/>
        </authorList>
    </citation>
    <scope>NUCLEOTIDE SEQUENCE [LARGE SCALE GENOMIC DNA]</scope>
</reference>
<sequence length="54" mass="5879">MCTPGSTKPLVQGPWPMDRYPCSLDYINYHVNGVEALYNERSAAAISAAYSLGV</sequence>
<evidence type="ECO:0000313" key="1">
    <source>
        <dbReference type="EMBL" id="SCZ90169.1"/>
    </source>
</evidence>
<protein>
    <submittedName>
        <fullName evidence="1">BZ3500_MvSof-1268-A1-R1_Chr1-3g01816 protein</fullName>
    </submittedName>
    <submittedName>
        <fullName evidence="2">BZ3500_MvSof-1268-A1-R1_Chr4-2g06966 protein</fullName>
    </submittedName>
</protein>
<dbReference type="Proteomes" id="UP000249723">
    <property type="component" value="Unassembled WGS sequence"/>
</dbReference>
<dbReference type="AlphaFoldDB" id="A0A2X0LHZ3"/>
<proteinExistence type="predicted"/>
<keyword evidence="3" id="KW-1185">Reference proteome</keyword>
<dbReference type="EMBL" id="FMWP01000092">
    <property type="protein sequence ID" value="SCZ97064.1"/>
    <property type="molecule type" value="Genomic_DNA"/>
</dbReference>
<dbReference type="EMBL" id="FMWP01000014">
    <property type="protein sequence ID" value="SCZ90169.1"/>
    <property type="molecule type" value="Genomic_DNA"/>
</dbReference>
<name>A0A2X0LHZ3_9BASI</name>
<evidence type="ECO:0000313" key="3">
    <source>
        <dbReference type="Proteomes" id="UP000249723"/>
    </source>
</evidence>
<evidence type="ECO:0000313" key="2">
    <source>
        <dbReference type="EMBL" id="SCZ97064.1"/>
    </source>
</evidence>
<organism evidence="1 3">
    <name type="scientific">Microbotryum saponariae</name>
    <dbReference type="NCBI Taxonomy" id="289078"/>
    <lineage>
        <taxon>Eukaryota</taxon>
        <taxon>Fungi</taxon>
        <taxon>Dikarya</taxon>
        <taxon>Basidiomycota</taxon>
        <taxon>Pucciniomycotina</taxon>
        <taxon>Microbotryomycetes</taxon>
        <taxon>Microbotryales</taxon>
        <taxon>Microbotryaceae</taxon>
        <taxon>Microbotryum</taxon>
    </lineage>
</organism>
<accession>A0A2X0LHZ3</accession>